<dbReference type="Proteomes" id="UP000564964">
    <property type="component" value="Unassembled WGS sequence"/>
</dbReference>
<dbReference type="AlphaFoldDB" id="A0A7J4JF11"/>
<dbReference type="Gene3D" id="2.30.30.140">
    <property type="match status" value="1"/>
</dbReference>
<dbReference type="InterPro" id="IPR045660">
    <property type="entry name" value="DUF6390"/>
</dbReference>
<evidence type="ECO:0000313" key="2">
    <source>
        <dbReference type="EMBL" id="MBS3062648.1"/>
    </source>
</evidence>
<gene>
    <name evidence="1" type="ORF">HA252_02805</name>
    <name evidence="2" type="ORF">J4203_02140</name>
</gene>
<reference evidence="2" key="2">
    <citation type="submission" date="2021-03" db="EMBL/GenBank/DDBJ databases">
        <authorList>
            <person name="Jaffe A."/>
        </authorList>
    </citation>
    <scope>NUCLEOTIDE SEQUENCE</scope>
    <source>
        <strain evidence="2">RIFCSPLOWO2_01_FULL_58_19</strain>
    </source>
</reference>
<sequence>MPTGTFEGLVRACKYSYATNRLNYCGPENAFHAFKDFVSHPTQERAPGIRELLSGFTGLNLYLDLIASANRLDRFDERVIEAYWLGNELLDSISFEAFQAALSTGLVAAGLPASKANAKVAGMKSSFNAHHSFHVLHINFITPKVEKIIGNLGKCLPLAGKVLGCQGQRLTLAAKRLVEEGGRFSFEPCIREVENPFVEQPKLGDLVSFHWGTAVERLSFAQAAALQKYSSANLETVNALR</sequence>
<name>A0A7J4JF11_9ARCH</name>
<dbReference type="EMBL" id="JAGVWE010000002">
    <property type="protein sequence ID" value="MBS3062648.1"/>
    <property type="molecule type" value="Genomic_DNA"/>
</dbReference>
<comment type="caution">
    <text evidence="1">The sequence shown here is derived from an EMBL/GenBank/DDBJ whole genome shotgun (WGS) entry which is preliminary data.</text>
</comment>
<dbReference type="Proteomes" id="UP000678237">
    <property type="component" value="Unassembled WGS sequence"/>
</dbReference>
<organism evidence="1 3">
    <name type="scientific">Candidatus Iainarchaeum sp</name>
    <dbReference type="NCBI Taxonomy" id="3101447"/>
    <lineage>
        <taxon>Archaea</taxon>
        <taxon>Candidatus Iainarchaeota</taxon>
        <taxon>Candidatus Iainarchaeia</taxon>
        <taxon>Candidatus Iainarchaeales</taxon>
        <taxon>Candidatus Iainarchaeaceae</taxon>
        <taxon>Candidatus Iainarchaeum</taxon>
    </lineage>
</organism>
<evidence type="ECO:0000313" key="3">
    <source>
        <dbReference type="Proteomes" id="UP000564964"/>
    </source>
</evidence>
<reference evidence="3" key="1">
    <citation type="journal article" date="2020" name="bioRxiv">
        <title>A rank-normalized archaeal taxonomy based on genome phylogeny resolves widespread incomplete and uneven classifications.</title>
        <authorList>
            <person name="Rinke C."/>
            <person name="Chuvochina M."/>
            <person name="Mussig A.J."/>
            <person name="Chaumeil P.-A."/>
            <person name="Waite D.W."/>
            <person name="Whitman W.B."/>
            <person name="Parks D.H."/>
            <person name="Hugenholtz P."/>
        </authorList>
    </citation>
    <scope>NUCLEOTIDE SEQUENCE [LARGE SCALE GENOMIC DNA]</scope>
</reference>
<protein>
    <submittedName>
        <fullName evidence="1">Uncharacterized protein</fullName>
    </submittedName>
</protein>
<evidence type="ECO:0000313" key="1">
    <source>
        <dbReference type="EMBL" id="HIH16308.1"/>
    </source>
</evidence>
<accession>A0A7J4JF11</accession>
<dbReference type="EMBL" id="DUGH01000069">
    <property type="protein sequence ID" value="HIH16308.1"/>
    <property type="molecule type" value="Genomic_DNA"/>
</dbReference>
<proteinExistence type="predicted"/>
<dbReference type="Pfam" id="PF19927">
    <property type="entry name" value="DUF6390"/>
    <property type="match status" value="1"/>
</dbReference>
<reference evidence="2" key="3">
    <citation type="submission" date="2021-05" db="EMBL/GenBank/DDBJ databases">
        <title>Protein family content uncovers lineage relationships and bacterial pathway maintenance mechanisms in DPANN archaea.</title>
        <authorList>
            <person name="Castelle C.J."/>
            <person name="Meheust R."/>
            <person name="Jaffe A.L."/>
            <person name="Seitz K."/>
            <person name="Gong X."/>
            <person name="Baker B.J."/>
            <person name="Banfield J.F."/>
        </authorList>
    </citation>
    <scope>NUCLEOTIDE SEQUENCE</scope>
    <source>
        <strain evidence="2">RIFCSPLOWO2_01_FULL_58_19</strain>
    </source>
</reference>